<feature type="transmembrane region" description="Helical" evidence="1">
    <location>
        <begin position="41"/>
        <end position="67"/>
    </location>
</feature>
<evidence type="ECO:0000256" key="1">
    <source>
        <dbReference type="SAM" id="Phobius"/>
    </source>
</evidence>
<name>A0A8J7GLF7_9BACL</name>
<dbReference type="RefSeq" id="WP_194563722.1">
    <property type="nucleotide sequence ID" value="NZ_JADKPV010000010.1"/>
</dbReference>
<evidence type="ECO:0000313" key="3">
    <source>
        <dbReference type="Proteomes" id="UP000622653"/>
    </source>
</evidence>
<protein>
    <submittedName>
        <fullName evidence="2">Uncharacterized protein</fullName>
    </submittedName>
</protein>
<feature type="transmembrane region" description="Helical" evidence="1">
    <location>
        <begin position="104"/>
        <end position="126"/>
    </location>
</feature>
<organism evidence="2 3">
    <name type="scientific">Savagea serpentis</name>
    <dbReference type="NCBI Taxonomy" id="2785297"/>
    <lineage>
        <taxon>Bacteria</taxon>
        <taxon>Bacillati</taxon>
        <taxon>Bacillota</taxon>
        <taxon>Bacilli</taxon>
        <taxon>Bacillales</taxon>
        <taxon>Caryophanaceae</taxon>
        <taxon>Savagea</taxon>
    </lineage>
</organism>
<sequence>MWKHFLTIVVATLIASFVLTISVQSIPLEREYPEFFNMNSMWRVFIIVICIVLPMYTFLVMPFNALIAKFASTVSQEWLSYNLLAFAYTLILVLFVYVNTQYLPHLFAIVVWHILIFTMIATYAVCYRVVGGIQKWTASFS</sequence>
<accession>A0A8J7GLF7</accession>
<dbReference type="AlphaFoldDB" id="A0A8J7GLF7"/>
<gene>
    <name evidence="2" type="ORF">IRY55_12775</name>
</gene>
<keyword evidence="3" id="KW-1185">Reference proteome</keyword>
<dbReference type="Proteomes" id="UP000622653">
    <property type="component" value="Unassembled WGS sequence"/>
</dbReference>
<reference evidence="2" key="1">
    <citation type="submission" date="2020-11" db="EMBL/GenBank/DDBJ databases">
        <title>Multidrug resistant novel bacterium Savagea serpentis sp. nov., isolated from the scats of a vine snake (Ahaetulla nasuta).</title>
        <authorList>
            <person name="Venkata Ramana V."/>
            <person name="Vikas Patil S."/>
            <person name="Yogita Lugani V."/>
        </authorList>
    </citation>
    <scope>NUCLEOTIDE SEQUENCE</scope>
    <source>
        <strain evidence="2">SN6</strain>
    </source>
</reference>
<comment type="caution">
    <text evidence="2">The sequence shown here is derived from an EMBL/GenBank/DDBJ whole genome shotgun (WGS) entry which is preliminary data.</text>
</comment>
<keyword evidence="1" id="KW-1133">Transmembrane helix</keyword>
<evidence type="ECO:0000313" key="2">
    <source>
        <dbReference type="EMBL" id="MBF4502235.1"/>
    </source>
</evidence>
<proteinExistence type="predicted"/>
<feature type="transmembrane region" description="Helical" evidence="1">
    <location>
        <begin position="79"/>
        <end position="98"/>
    </location>
</feature>
<keyword evidence="1" id="KW-0472">Membrane</keyword>
<dbReference type="EMBL" id="JADKPV010000010">
    <property type="protein sequence ID" value="MBF4502235.1"/>
    <property type="molecule type" value="Genomic_DNA"/>
</dbReference>
<keyword evidence="1" id="KW-0812">Transmembrane</keyword>